<evidence type="ECO:0000313" key="1">
    <source>
        <dbReference type="EMBL" id="MBT0727628.1"/>
    </source>
</evidence>
<organism evidence="1 2">
    <name type="scientific">Rosenbergiella australiborealis</name>
    <dbReference type="NCBI Taxonomy" id="1544696"/>
    <lineage>
        <taxon>Bacteria</taxon>
        <taxon>Pseudomonadati</taxon>
        <taxon>Pseudomonadota</taxon>
        <taxon>Gammaproteobacteria</taxon>
        <taxon>Enterobacterales</taxon>
        <taxon>Erwiniaceae</taxon>
        <taxon>Rosenbergiella</taxon>
    </lineage>
</organism>
<proteinExistence type="predicted"/>
<accession>A0ABS5T5I8</accession>
<keyword evidence="2" id="KW-1185">Reference proteome</keyword>
<protein>
    <recommendedName>
        <fullName evidence="3">Cache domain-containing protein</fullName>
    </recommendedName>
</protein>
<sequence>MNPSIPLQAVIARLDQLFMHCSASSQHLADMMTHLMTPLLSTSVPSDIAIKSFPKQEIESFIHQTLAANDYCSGAGFAYHAESQLNPHHDWSLFWIYKDNREGSALELNQLTHQHLDFHTFEWFLKTKSSKRNYFHGPYVDYICNTSYTMTSASPIVIQDCFYGVAAVDILVSRIEQEVLKALMSSPIKIVLTNNIQRIIFSNHSGFRVGDILRGDRLLLGHQHSLFSIYLPG</sequence>
<name>A0ABS5T5I8_9GAMM</name>
<dbReference type="RefSeq" id="WP_214214174.1">
    <property type="nucleotide sequence ID" value="NZ_JABBFO010000008.1"/>
</dbReference>
<reference evidence="1 2" key="1">
    <citation type="submission" date="2020-04" db="EMBL/GenBank/DDBJ databases">
        <title>Genome sequencing of Rosenbergiella species.</title>
        <authorList>
            <person name="Alvarez-Perez S."/>
            <person name="Lievens B."/>
        </authorList>
    </citation>
    <scope>NUCLEOTIDE SEQUENCE [LARGE SCALE GENOMIC DNA]</scope>
    <source>
        <strain evidence="1 2">CdVSA20.1</strain>
    </source>
</reference>
<dbReference type="CDD" id="cd12913">
    <property type="entry name" value="PDC1_MCP_like"/>
    <property type="match status" value="1"/>
</dbReference>
<dbReference type="EMBL" id="JABBFO010000008">
    <property type="protein sequence ID" value="MBT0727628.1"/>
    <property type="molecule type" value="Genomic_DNA"/>
</dbReference>
<gene>
    <name evidence="1" type="ORF">HGT73_09570</name>
</gene>
<comment type="caution">
    <text evidence="1">The sequence shown here is derived from an EMBL/GenBank/DDBJ whole genome shotgun (WGS) entry which is preliminary data.</text>
</comment>
<dbReference type="Proteomes" id="UP000786875">
    <property type="component" value="Unassembled WGS sequence"/>
</dbReference>
<dbReference type="Gene3D" id="3.30.450.20">
    <property type="entry name" value="PAS domain"/>
    <property type="match status" value="1"/>
</dbReference>
<evidence type="ECO:0008006" key="3">
    <source>
        <dbReference type="Google" id="ProtNLM"/>
    </source>
</evidence>
<dbReference type="Pfam" id="PF22673">
    <property type="entry name" value="MCP-like_PDC_1"/>
    <property type="match status" value="1"/>
</dbReference>
<evidence type="ECO:0000313" key="2">
    <source>
        <dbReference type="Proteomes" id="UP000786875"/>
    </source>
</evidence>